<evidence type="ECO:0000259" key="4">
    <source>
        <dbReference type="PROSITE" id="PS01124"/>
    </source>
</evidence>
<dbReference type="Pfam" id="PF12833">
    <property type="entry name" value="HTH_18"/>
    <property type="match status" value="1"/>
</dbReference>
<gene>
    <name evidence="5" type="ORF">EKL94_04595</name>
</gene>
<dbReference type="PANTHER" id="PTHR46796">
    <property type="entry name" value="HTH-TYPE TRANSCRIPTIONAL ACTIVATOR RHAS-RELATED"/>
    <property type="match status" value="1"/>
</dbReference>
<protein>
    <submittedName>
        <fullName evidence="5">AraC family transcriptional regulator</fullName>
    </submittedName>
</protein>
<comment type="caution">
    <text evidence="5">The sequence shown here is derived from an EMBL/GenBank/DDBJ whole genome shotgun (WGS) entry which is preliminary data.</text>
</comment>
<keyword evidence="3" id="KW-0804">Transcription</keyword>
<dbReference type="PANTHER" id="PTHR46796:SF6">
    <property type="entry name" value="ARAC SUBFAMILY"/>
    <property type="match status" value="1"/>
</dbReference>
<proteinExistence type="predicted"/>
<dbReference type="SMART" id="SM00342">
    <property type="entry name" value="HTH_ARAC"/>
    <property type="match status" value="1"/>
</dbReference>
<dbReference type="EMBL" id="RXLZ01000009">
    <property type="protein sequence ID" value="RTQ91000.1"/>
    <property type="molecule type" value="Genomic_DNA"/>
</dbReference>
<reference evidence="5 6" key="1">
    <citation type="submission" date="2018-12" db="EMBL/GenBank/DDBJ databases">
        <authorList>
            <person name="Kartti S."/>
            <person name="Manni A."/>
            <person name="Chemao El Fihri M.W."/>
            <person name="Laamarti M."/>
            <person name="Temsamani L."/>
            <person name="El Jamali J.E."/>
            <person name="Ouadghiri M."/>
            <person name="Ibrahimi A."/>
            <person name="Filati-Maltouf A."/>
        </authorList>
    </citation>
    <scope>NUCLEOTIDE SEQUENCE [LARGE SCALE GENOMIC DNA]</scope>
    <source>
        <strain evidence="5 6">MDMC339</strain>
    </source>
</reference>
<keyword evidence="1" id="KW-0805">Transcription regulation</keyword>
<dbReference type="GO" id="GO:0003700">
    <property type="term" value="F:DNA-binding transcription factor activity"/>
    <property type="evidence" value="ECO:0007669"/>
    <property type="project" value="InterPro"/>
</dbReference>
<dbReference type="InterPro" id="IPR050204">
    <property type="entry name" value="AraC_XylS_family_regulators"/>
</dbReference>
<dbReference type="InterPro" id="IPR009057">
    <property type="entry name" value="Homeodomain-like_sf"/>
</dbReference>
<name>A0A431UNB8_STEMA</name>
<feature type="domain" description="HTH araC/xylS-type" evidence="4">
    <location>
        <begin position="46"/>
        <end position="144"/>
    </location>
</feature>
<accession>A0A431UNB8</accession>
<dbReference type="PROSITE" id="PS01124">
    <property type="entry name" value="HTH_ARAC_FAMILY_2"/>
    <property type="match status" value="1"/>
</dbReference>
<dbReference type="Proteomes" id="UP000271705">
    <property type="component" value="Unassembled WGS sequence"/>
</dbReference>
<dbReference type="GO" id="GO:0043565">
    <property type="term" value="F:sequence-specific DNA binding"/>
    <property type="evidence" value="ECO:0007669"/>
    <property type="project" value="InterPro"/>
</dbReference>
<evidence type="ECO:0000256" key="2">
    <source>
        <dbReference type="ARBA" id="ARBA00023125"/>
    </source>
</evidence>
<evidence type="ECO:0000256" key="3">
    <source>
        <dbReference type="ARBA" id="ARBA00023163"/>
    </source>
</evidence>
<dbReference type="InterPro" id="IPR018060">
    <property type="entry name" value="HTH_AraC"/>
</dbReference>
<organism evidence="5 6">
    <name type="scientific">Stenotrophomonas maltophilia</name>
    <name type="common">Pseudomonas maltophilia</name>
    <name type="synonym">Xanthomonas maltophilia</name>
    <dbReference type="NCBI Taxonomy" id="40324"/>
    <lineage>
        <taxon>Bacteria</taxon>
        <taxon>Pseudomonadati</taxon>
        <taxon>Pseudomonadota</taxon>
        <taxon>Gammaproteobacteria</taxon>
        <taxon>Lysobacterales</taxon>
        <taxon>Lysobacteraceae</taxon>
        <taxon>Stenotrophomonas</taxon>
        <taxon>Stenotrophomonas maltophilia group</taxon>
    </lineage>
</organism>
<dbReference type="AlphaFoldDB" id="A0A431UNB8"/>
<evidence type="ECO:0000256" key="1">
    <source>
        <dbReference type="ARBA" id="ARBA00023015"/>
    </source>
</evidence>
<dbReference type="SUPFAM" id="SSF46689">
    <property type="entry name" value="Homeodomain-like"/>
    <property type="match status" value="1"/>
</dbReference>
<dbReference type="Gene3D" id="1.10.10.60">
    <property type="entry name" value="Homeodomain-like"/>
    <property type="match status" value="1"/>
</dbReference>
<dbReference type="PROSITE" id="PS00041">
    <property type="entry name" value="HTH_ARAC_FAMILY_1"/>
    <property type="match status" value="1"/>
</dbReference>
<keyword evidence="2" id="KW-0238">DNA-binding</keyword>
<evidence type="ECO:0000313" key="6">
    <source>
        <dbReference type="Proteomes" id="UP000271705"/>
    </source>
</evidence>
<evidence type="ECO:0000313" key="5">
    <source>
        <dbReference type="EMBL" id="RTQ91000.1"/>
    </source>
</evidence>
<dbReference type="InterPro" id="IPR018062">
    <property type="entry name" value="HTH_AraC-typ_CS"/>
</dbReference>
<sequence length="153" mass="17321">MGREDAAMTLQHCPSLVGVLAADLGTAAFASLPSASAASPSDPRLRRILDFIDAHLGECELDERMIRDAFALSRPTLYRLFQALGGVARYIRERRLWLAHRHLDRDPCCSVTWLLYEVGFASERQFQRAFQARYGMSPAQWRRACRGQPMHLS</sequence>